<keyword evidence="3" id="KW-1185">Reference proteome</keyword>
<feature type="transmembrane region" description="Helical" evidence="1">
    <location>
        <begin position="6"/>
        <end position="25"/>
    </location>
</feature>
<evidence type="ECO:0000256" key="1">
    <source>
        <dbReference type="SAM" id="Phobius"/>
    </source>
</evidence>
<reference evidence="3" key="1">
    <citation type="submission" date="2016-11" db="EMBL/GenBank/DDBJ databases">
        <authorList>
            <person name="Varghese N."/>
            <person name="Submissions S."/>
        </authorList>
    </citation>
    <scope>NUCLEOTIDE SEQUENCE [LARGE SCALE GENOMIC DNA]</scope>
    <source>
        <strain evidence="3">CGMCC 1.8863</strain>
    </source>
</reference>
<dbReference type="OrthoDB" id="1466970at2"/>
<dbReference type="Proteomes" id="UP000184231">
    <property type="component" value="Unassembled WGS sequence"/>
</dbReference>
<accession>A0A1M6DH18</accession>
<dbReference type="STRING" id="558155.SAMN04487911_1054"/>
<dbReference type="EMBL" id="FQYX01000005">
    <property type="protein sequence ID" value="SHI72339.1"/>
    <property type="molecule type" value="Genomic_DNA"/>
</dbReference>
<keyword evidence="1" id="KW-1133">Transmembrane helix</keyword>
<evidence type="ECO:0008006" key="4">
    <source>
        <dbReference type="Google" id="ProtNLM"/>
    </source>
</evidence>
<keyword evidence="1" id="KW-0472">Membrane</keyword>
<sequence length="127" mass="14559">MAFLKRLGFFIFGLSIGLVFLTVFLKKKSEETGSEFCYFPNCRALKDIRSKNISYSDAINQLIQEKQLDSTDIDNFLQNGDVNFKRSQTRTTPCKTYIIEGTLREKEAVLTVKNCAKKATIERIDTQ</sequence>
<organism evidence="2 3">
    <name type="scientific">Arenibacter nanhaiticus</name>
    <dbReference type="NCBI Taxonomy" id="558155"/>
    <lineage>
        <taxon>Bacteria</taxon>
        <taxon>Pseudomonadati</taxon>
        <taxon>Bacteroidota</taxon>
        <taxon>Flavobacteriia</taxon>
        <taxon>Flavobacteriales</taxon>
        <taxon>Flavobacteriaceae</taxon>
        <taxon>Arenibacter</taxon>
    </lineage>
</organism>
<dbReference type="AlphaFoldDB" id="A0A1M6DH18"/>
<protein>
    <recommendedName>
        <fullName evidence="4">DUF4258 domain-containing protein</fullName>
    </recommendedName>
</protein>
<gene>
    <name evidence="2" type="ORF">SAMN04487911_1054</name>
</gene>
<evidence type="ECO:0000313" key="2">
    <source>
        <dbReference type="EMBL" id="SHI72339.1"/>
    </source>
</evidence>
<keyword evidence="1" id="KW-0812">Transmembrane</keyword>
<name>A0A1M6DH18_9FLAO</name>
<proteinExistence type="predicted"/>
<evidence type="ECO:0000313" key="3">
    <source>
        <dbReference type="Proteomes" id="UP000184231"/>
    </source>
</evidence>
<dbReference type="RefSeq" id="WP_072763441.1">
    <property type="nucleotide sequence ID" value="NZ_FQYX01000005.1"/>
</dbReference>